<gene>
    <name evidence="24" type="ORF">CPELLU_LOCUS4162</name>
</gene>
<dbReference type="GO" id="GO:0003677">
    <property type="term" value="F:DNA binding"/>
    <property type="evidence" value="ECO:0007669"/>
    <property type="project" value="UniProtKB-UniRule"/>
</dbReference>
<dbReference type="InterPro" id="IPR041679">
    <property type="entry name" value="DNA2/NAM7-like_C"/>
</dbReference>
<comment type="catalytic activity">
    <reaction evidence="18 19">
        <text>ATP + H2O = ADP + phosphate + H(+)</text>
        <dbReference type="Rhea" id="RHEA:13065"/>
        <dbReference type="ChEBI" id="CHEBI:15377"/>
        <dbReference type="ChEBI" id="CHEBI:15378"/>
        <dbReference type="ChEBI" id="CHEBI:30616"/>
        <dbReference type="ChEBI" id="CHEBI:43474"/>
        <dbReference type="ChEBI" id="CHEBI:456216"/>
        <dbReference type="EC" id="3.6.4.12"/>
    </reaction>
</comment>
<dbReference type="InterPro" id="IPR041677">
    <property type="entry name" value="DNA2/NAM7_AAA_11"/>
</dbReference>
<keyword evidence="5 19" id="KW-0540">Nuclease</keyword>
<dbReference type="GO" id="GO:0033567">
    <property type="term" value="P:DNA replication, Okazaki fragment processing"/>
    <property type="evidence" value="ECO:0007669"/>
    <property type="project" value="UniProtKB-UniRule"/>
</dbReference>
<evidence type="ECO:0000256" key="5">
    <source>
        <dbReference type="ARBA" id="ARBA00022722"/>
    </source>
</evidence>
<dbReference type="OrthoDB" id="6513042at2759"/>
<evidence type="ECO:0000256" key="3">
    <source>
        <dbReference type="ARBA" id="ARBA00022485"/>
    </source>
</evidence>
<dbReference type="Pfam" id="PF13086">
    <property type="entry name" value="AAA_11"/>
    <property type="match status" value="2"/>
</dbReference>
<evidence type="ECO:0000256" key="19">
    <source>
        <dbReference type="RuleBase" id="RU367041"/>
    </source>
</evidence>
<evidence type="ECO:0000256" key="16">
    <source>
        <dbReference type="ARBA" id="ARBA00023242"/>
    </source>
</evidence>
<keyword evidence="9 19" id="KW-0378">Hydrolase</keyword>
<dbReference type="GO" id="GO:0017108">
    <property type="term" value="F:5'-flap endonuclease activity"/>
    <property type="evidence" value="ECO:0007669"/>
    <property type="project" value="UniProtKB-UniRule"/>
</dbReference>
<keyword evidence="8 19" id="KW-0227">DNA damage</keyword>
<dbReference type="GO" id="GO:0017116">
    <property type="term" value="F:single-stranded DNA helicase activity"/>
    <property type="evidence" value="ECO:0007669"/>
    <property type="project" value="UniProtKB-UniRule"/>
</dbReference>
<dbReference type="AlphaFoldDB" id="A0A9N9ARZ6"/>
<evidence type="ECO:0000256" key="13">
    <source>
        <dbReference type="ARBA" id="ARBA00023014"/>
    </source>
</evidence>
<dbReference type="InterPro" id="IPR045055">
    <property type="entry name" value="DNA2/NAM7-like"/>
</dbReference>
<accession>A0A9N9ARZ6</accession>
<evidence type="ECO:0000256" key="6">
    <source>
        <dbReference type="ARBA" id="ARBA00022723"/>
    </source>
</evidence>
<dbReference type="GO" id="GO:0005634">
    <property type="term" value="C:nucleus"/>
    <property type="evidence" value="ECO:0007669"/>
    <property type="project" value="UniProtKB-SubCell"/>
</dbReference>
<dbReference type="InterPro" id="IPR026851">
    <property type="entry name" value="Dna2/JHS1_DEXXQ-box"/>
</dbReference>
<keyword evidence="16 19" id="KW-0539">Nucleus</keyword>
<dbReference type="GO" id="GO:0051539">
    <property type="term" value="F:4 iron, 4 sulfur cluster binding"/>
    <property type="evidence" value="ECO:0007669"/>
    <property type="project" value="UniProtKB-UniRule"/>
</dbReference>
<comment type="similarity">
    <text evidence="2 19">Belongs to the DNA2/NAM7 helicase family.</text>
</comment>
<dbReference type="CDD" id="cd18808">
    <property type="entry name" value="SF1_C_Upf1"/>
    <property type="match status" value="1"/>
</dbReference>
<keyword evidence="14 19" id="KW-0238">DNA-binding</keyword>
<evidence type="ECO:0000256" key="18">
    <source>
        <dbReference type="ARBA" id="ARBA00047995"/>
    </source>
</evidence>
<dbReference type="Pfam" id="PF13087">
    <property type="entry name" value="AAA_12"/>
    <property type="match status" value="1"/>
</dbReference>
<keyword evidence="10 19" id="KW-0347">Helicase</keyword>
<evidence type="ECO:0000256" key="12">
    <source>
        <dbReference type="ARBA" id="ARBA00023004"/>
    </source>
</evidence>
<dbReference type="Proteomes" id="UP000789759">
    <property type="component" value="Unassembled WGS sequence"/>
</dbReference>
<keyword evidence="17 19" id="KW-0511">Multifunctional enzyme</keyword>
<evidence type="ECO:0000256" key="9">
    <source>
        <dbReference type="ARBA" id="ARBA00022801"/>
    </source>
</evidence>
<feature type="domain" description="DNA2/NAM7 helicase helicase" evidence="22">
    <location>
        <begin position="741"/>
        <end position="780"/>
    </location>
</feature>
<feature type="domain" description="DNA2/NAM7 helicase-like C-terminal" evidence="23">
    <location>
        <begin position="791"/>
        <end position="1003"/>
    </location>
</feature>
<dbReference type="GO" id="GO:0005694">
    <property type="term" value="C:chromosome"/>
    <property type="evidence" value="ECO:0007669"/>
    <property type="project" value="UniProtKB-SubCell"/>
</dbReference>
<dbReference type="Pfam" id="PF01930">
    <property type="entry name" value="Cas_Cas4"/>
    <property type="match status" value="1"/>
</dbReference>
<evidence type="ECO:0000259" key="22">
    <source>
        <dbReference type="Pfam" id="PF13086"/>
    </source>
</evidence>
<feature type="domain" description="DNA replication factor Dna2 N-terminal" evidence="21">
    <location>
        <begin position="69"/>
        <end position="269"/>
    </location>
</feature>
<name>A0A9N9ARZ6_9GLOM</name>
<evidence type="ECO:0000259" key="21">
    <source>
        <dbReference type="Pfam" id="PF08696"/>
    </source>
</evidence>
<comment type="subcellular location">
    <subcellularLocation>
        <location evidence="19">Nucleus</location>
    </subcellularLocation>
    <subcellularLocation>
        <location evidence="19">Chromosome</location>
    </subcellularLocation>
</comment>
<dbReference type="InterPro" id="IPR027417">
    <property type="entry name" value="P-loop_NTPase"/>
</dbReference>
<proteinExistence type="inferred from homology"/>
<dbReference type="PANTHER" id="PTHR10887:SF433">
    <property type="entry name" value="DNA REPLICATION ATP-DEPENDENT HELICASE_NUCLEASE DNA2"/>
    <property type="match status" value="1"/>
</dbReference>
<comment type="caution">
    <text evidence="24">The sequence shown here is derived from an EMBL/GenBank/DDBJ whole genome shotgun (WGS) entry which is preliminary data.</text>
</comment>
<dbReference type="CDD" id="cd22318">
    <property type="entry name" value="DNA2_N-like"/>
    <property type="match status" value="1"/>
</dbReference>
<keyword evidence="13 19" id="KW-0411">Iron-sulfur</keyword>
<evidence type="ECO:0000256" key="14">
    <source>
        <dbReference type="ARBA" id="ARBA00023125"/>
    </source>
</evidence>
<dbReference type="EC" id="3.6.4.12" evidence="19"/>
<evidence type="ECO:0000256" key="4">
    <source>
        <dbReference type="ARBA" id="ARBA00022705"/>
    </source>
</evidence>
<keyword evidence="6 19" id="KW-0479">Metal-binding</keyword>
<sequence length="1041" mass="118788">MDVQWGSSIDWDEGWDDSIDQIEFNGNTNIFRRLEVFQVQTSEYCLNGLRRTEKANMRLIIKVATLFNETGETYYLHLRDDWLETPIYDGNVVNIFGNFDNENRCIADNSQSLVVVNPGVLISATSVADSFICMRKNILSERFNGNFYFNSSTAYGSLFHELIQSCLIQNNFTSQFMESEILKIVKVSIERLYSADLNENDVIGELMDAIPTICAWADKFIGEIPNQIEEHLSTNKSKLSISICNVLGVEEHICSTKYGLKGKIDASIEAKVSQNGVLKRVIMPLELKTSRNISPSHYAQTIFYCLLMSDNYDIDVESGLLYYLKIQSDETGKMLNVPAVPHELRSLIIQRNQMAWYTLDDQRSILPPMIKNEFQCKNCSYNASCFLYHKAIENGTSETSGVVQIFNNKVAHLKDHHLDFFRKWDELITLEEKDMYRFQPEIWNMLASNCDDGQCLNNMWLDPETIEAIPNGEGYRQFRCKFIRKTGKANFVLDTQFCIGDHVIVSSELDHRTVASGFVEDIASDFVWLTLDRIPRGGPKCNIDFDIESCHSLLCASEDTAHYNLRSNITGTFYRIDKDELTSSMKLIRQNLVSLLVDEETAKLRRLIVDLEPPCFNKFTDTMPSIVDTKSLNDDQIKAIKLALDAQDYAILLGMPGTGKSTTIVQIIKALVSNGKSILLAAYTHSAVDNILFKLLNEEIDMLRLGSKAKVRSEIVPYLLNINQYDNVDMFRTFIESKQVIATTCLDEATQVTLPICVGPLRFADRFLLVGDDFQLPPLVRNHEAIEKGMGKSLFTNLTGKHPRAVTRLRYQYRMHEDIMNLSNCLIYDYKMLCGLPTGPESFLKIPGWNNNFLSQFHKENDNRCKEECWLQTVLDPWKPVVMVDTDNLEARESRGLNQNNVEASLIEQCVKAMLIGGVPQTDIGIITPFRHQIKLLSQKFKDFSKVEISTVDRFQGREKKVIVVSLVKANVDYRVGDILKDYRRLNVAITRAQSKLIIFGSKSTVSTSEIMRKIIEHIQNANSLCKLKDKNTQNWHIIPK</sequence>
<keyword evidence="7 19" id="KW-0547">Nucleotide-binding</keyword>
<comment type="cofactor">
    <cofactor evidence="1">
        <name>[4Fe-4S] cluster</name>
        <dbReference type="ChEBI" id="CHEBI:49883"/>
    </cofactor>
</comment>
<dbReference type="SUPFAM" id="SSF52540">
    <property type="entry name" value="P-loop containing nucleoside triphosphate hydrolases"/>
    <property type="match status" value="1"/>
</dbReference>
<dbReference type="GO" id="GO:0006281">
    <property type="term" value="P:DNA repair"/>
    <property type="evidence" value="ECO:0007669"/>
    <property type="project" value="UniProtKB-KW"/>
</dbReference>
<keyword evidence="19" id="KW-0158">Chromosome</keyword>
<evidence type="ECO:0000256" key="7">
    <source>
        <dbReference type="ARBA" id="ARBA00022741"/>
    </source>
</evidence>
<dbReference type="EMBL" id="CAJVQA010002139">
    <property type="protein sequence ID" value="CAG8537951.1"/>
    <property type="molecule type" value="Genomic_DNA"/>
</dbReference>
<evidence type="ECO:0000313" key="25">
    <source>
        <dbReference type="Proteomes" id="UP000789759"/>
    </source>
</evidence>
<dbReference type="InterPro" id="IPR011604">
    <property type="entry name" value="PDDEXK-like_dom_sf"/>
</dbReference>
<evidence type="ECO:0000256" key="15">
    <source>
        <dbReference type="ARBA" id="ARBA00023204"/>
    </source>
</evidence>
<keyword evidence="11 19" id="KW-0067">ATP-binding</keyword>
<keyword evidence="25" id="KW-1185">Reference proteome</keyword>
<dbReference type="PANTHER" id="PTHR10887">
    <property type="entry name" value="DNA2/NAM7 HELICASE FAMILY"/>
    <property type="match status" value="1"/>
</dbReference>
<feature type="domain" description="DUF83" evidence="20">
    <location>
        <begin position="280"/>
        <end position="386"/>
    </location>
</feature>
<dbReference type="Gene3D" id="3.90.320.10">
    <property type="match status" value="1"/>
</dbReference>
<reference evidence="24" key="1">
    <citation type="submission" date="2021-06" db="EMBL/GenBank/DDBJ databases">
        <authorList>
            <person name="Kallberg Y."/>
            <person name="Tangrot J."/>
            <person name="Rosling A."/>
        </authorList>
    </citation>
    <scope>NUCLEOTIDE SEQUENCE</scope>
    <source>
        <strain evidence="24">FL966</strain>
    </source>
</reference>
<dbReference type="Gene3D" id="3.40.50.300">
    <property type="entry name" value="P-loop containing nucleotide triphosphate hydrolases"/>
    <property type="match status" value="2"/>
</dbReference>
<dbReference type="InterPro" id="IPR047187">
    <property type="entry name" value="SF1_C_Upf1"/>
</dbReference>
<dbReference type="Pfam" id="PF08696">
    <property type="entry name" value="Dna2"/>
    <property type="match status" value="1"/>
</dbReference>
<dbReference type="GO" id="GO:0046872">
    <property type="term" value="F:metal ion binding"/>
    <property type="evidence" value="ECO:0007669"/>
    <property type="project" value="UniProtKB-UniRule"/>
</dbReference>
<evidence type="ECO:0000256" key="8">
    <source>
        <dbReference type="ARBA" id="ARBA00022763"/>
    </source>
</evidence>
<keyword evidence="12 19" id="KW-0408">Iron</keyword>
<keyword evidence="15 19" id="KW-0234">DNA repair</keyword>
<organism evidence="24 25">
    <name type="scientific">Cetraspora pellucida</name>
    <dbReference type="NCBI Taxonomy" id="1433469"/>
    <lineage>
        <taxon>Eukaryota</taxon>
        <taxon>Fungi</taxon>
        <taxon>Fungi incertae sedis</taxon>
        <taxon>Mucoromycota</taxon>
        <taxon>Glomeromycotina</taxon>
        <taxon>Glomeromycetes</taxon>
        <taxon>Diversisporales</taxon>
        <taxon>Gigasporaceae</taxon>
        <taxon>Cetraspora</taxon>
    </lineage>
</organism>
<protein>
    <recommendedName>
        <fullName evidence="19">DNA replication ATP-dependent helicase/nuclease</fullName>
        <ecNumber evidence="19">3.1.-.-</ecNumber>
        <ecNumber evidence="19">3.6.4.12</ecNumber>
    </recommendedName>
</protein>
<evidence type="ECO:0000256" key="1">
    <source>
        <dbReference type="ARBA" id="ARBA00001966"/>
    </source>
</evidence>
<keyword evidence="4 19" id="KW-0235">DNA replication</keyword>
<keyword evidence="3 19" id="KW-0004">4Fe-4S</keyword>
<evidence type="ECO:0000259" key="23">
    <source>
        <dbReference type="Pfam" id="PF13087"/>
    </source>
</evidence>
<evidence type="ECO:0000259" key="20">
    <source>
        <dbReference type="Pfam" id="PF01930"/>
    </source>
</evidence>
<dbReference type="GO" id="GO:0071932">
    <property type="term" value="P:replication fork reversal"/>
    <property type="evidence" value="ECO:0007669"/>
    <property type="project" value="TreeGrafter"/>
</dbReference>
<dbReference type="InterPro" id="IPR022765">
    <property type="entry name" value="Dna2/Cas4_DUF83"/>
</dbReference>
<evidence type="ECO:0000256" key="10">
    <source>
        <dbReference type="ARBA" id="ARBA00022806"/>
    </source>
</evidence>
<evidence type="ECO:0000256" key="11">
    <source>
        <dbReference type="ARBA" id="ARBA00022840"/>
    </source>
</evidence>
<dbReference type="GO" id="GO:0005524">
    <property type="term" value="F:ATP binding"/>
    <property type="evidence" value="ECO:0007669"/>
    <property type="project" value="UniProtKB-UniRule"/>
</dbReference>
<evidence type="ECO:0000256" key="17">
    <source>
        <dbReference type="ARBA" id="ARBA00023268"/>
    </source>
</evidence>
<dbReference type="EC" id="3.1.-.-" evidence="19"/>
<evidence type="ECO:0000256" key="2">
    <source>
        <dbReference type="ARBA" id="ARBA00007913"/>
    </source>
</evidence>
<dbReference type="InterPro" id="IPR014808">
    <property type="entry name" value="DNA_replication_fac_Dna2_N"/>
</dbReference>
<dbReference type="GO" id="GO:0005737">
    <property type="term" value="C:cytoplasm"/>
    <property type="evidence" value="ECO:0007669"/>
    <property type="project" value="TreeGrafter"/>
</dbReference>
<dbReference type="CDD" id="cd18041">
    <property type="entry name" value="DEXXQc_DNA2"/>
    <property type="match status" value="1"/>
</dbReference>
<comment type="function">
    <text evidence="19">Key enzyme involved in DNA replication and DNA repair. Involved in Okazaki fragments processing by cleaving long flaps that escape FEN1: flaps that are longer than 27 nucleotides are coated by replication protein A complex (RPA), leading to recruit DNA2 which cleaves the flap until it is too short to bind RPA and becomes a substrate for FEN1. Also involved in 5'-end resection of DNA during double-strand break (DSB) repair by mediating the cleavage of 5'-ssDNA.</text>
</comment>
<evidence type="ECO:0000313" key="24">
    <source>
        <dbReference type="EMBL" id="CAG8537951.1"/>
    </source>
</evidence>
<feature type="domain" description="DNA2/NAM7 helicase helicase" evidence="22">
    <location>
        <begin position="632"/>
        <end position="716"/>
    </location>
</feature>